<keyword evidence="3" id="KW-1185">Reference proteome</keyword>
<dbReference type="Gene3D" id="3.20.20.70">
    <property type="entry name" value="Aldolase class I"/>
    <property type="match status" value="1"/>
</dbReference>
<dbReference type="InterPro" id="IPR013785">
    <property type="entry name" value="Aldolase_TIM"/>
</dbReference>
<name>A0A2A2EG20_9BIFI</name>
<organism evidence="2 3">
    <name type="scientific">Bifidobacterium criceti</name>
    <dbReference type="NCBI Taxonomy" id="1960969"/>
    <lineage>
        <taxon>Bacteria</taxon>
        <taxon>Bacillati</taxon>
        <taxon>Actinomycetota</taxon>
        <taxon>Actinomycetes</taxon>
        <taxon>Bifidobacteriales</taxon>
        <taxon>Bifidobacteriaceae</taxon>
        <taxon>Bifidobacterium</taxon>
    </lineage>
</organism>
<protein>
    <submittedName>
        <fullName evidence="2">Alpha-galactosidase</fullName>
    </submittedName>
</protein>
<dbReference type="InterPro" id="IPR017853">
    <property type="entry name" value="GH"/>
</dbReference>
<feature type="domain" description="Glycosyl hydrolase family 36 C-terminal" evidence="1">
    <location>
        <begin position="163"/>
        <end position="255"/>
    </location>
</feature>
<evidence type="ECO:0000313" key="3">
    <source>
        <dbReference type="Proteomes" id="UP000218399"/>
    </source>
</evidence>
<dbReference type="PRINTS" id="PR00743">
    <property type="entry name" value="GLHYDRLASE36"/>
</dbReference>
<accession>A0A2A2EG20</accession>
<reference evidence="2 3" key="1">
    <citation type="journal article" date="2017" name="ISME J.">
        <title>Unveiling bifidobacterial biogeography across the mammalian branch of the tree of life.</title>
        <authorList>
            <person name="Milani C."/>
            <person name="Mangifesta M."/>
            <person name="Mancabelli L."/>
            <person name="Lugli G.A."/>
            <person name="James K."/>
            <person name="Duranti S."/>
            <person name="Turroni F."/>
            <person name="Ferrario C."/>
            <person name="Ossiprandi M.C."/>
            <person name="van Sinderen D."/>
            <person name="Ventura M."/>
        </authorList>
    </citation>
    <scope>NUCLEOTIDE SEQUENCE [LARGE SCALE GENOMIC DNA]</scope>
    <source>
        <strain evidence="3">Ham19E</strain>
    </source>
</reference>
<dbReference type="InterPro" id="IPR031705">
    <property type="entry name" value="Glyco_hydro_36_C"/>
</dbReference>
<sequence length="262" mass="29450">MTEPVHDGRYGLHAQTEACYRLFDELKREFPGPEIESCASGGGRTDAGMRQHADRIWASDSNDPRDRVDIQRYTELIVPPEMIGAHIGPSPAHSTWRATDLSYRAAMSLEGCSGFEWNILECSDDELAQITSFVTLVKELRGILHTGSVHHADFKDPALRARGVVADDGSRGIWVVATVTNLRDALTERLRPAGVCDDRVYRVRMREEIGESRWGWNTPAWMRDARTEDGFEVGGRLLKNIGLQIPPLWPMQAIVLDIREAR</sequence>
<dbReference type="Pfam" id="PF02065">
    <property type="entry name" value="Melibiase"/>
    <property type="match status" value="1"/>
</dbReference>
<gene>
    <name evidence="2" type="ORF">B1526_0916</name>
</gene>
<comment type="caution">
    <text evidence="2">The sequence shown here is derived from an EMBL/GenBank/DDBJ whole genome shotgun (WGS) entry which is preliminary data.</text>
</comment>
<dbReference type="EMBL" id="MVOH01000008">
    <property type="protein sequence ID" value="PAU67941.1"/>
    <property type="molecule type" value="Genomic_DNA"/>
</dbReference>
<dbReference type="SUPFAM" id="SSF51445">
    <property type="entry name" value="(Trans)glycosidases"/>
    <property type="match status" value="1"/>
</dbReference>
<evidence type="ECO:0000259" key="1">
    <source>
        <dbReference type="Pfam" id="PF16874"/>
    </source>
</evidence>
<dbReference type="Pfam" id="PF16874">
    <property type="entry name" value="Glyco_hydro_36C"/>
    <property type="match status" value="1"/>
</dbReference>
<dbReference type="GO" id="GO:0004557">
    <property type="term" value="F:alpha-galactosidase activity"/>
    <property type="evidence" value="ECO:0007669"/>
    <property type="project" value="InterPro"/>
</dbReference>
<dbReference type="InterPro" id="IPR002252">
    <property type="entry name" value="Glyco_hydro_36"/>
</dbReference>
<dbReference type="AlphaFoldDB" id="A0A2A2EG20"/>
<evidence type="ECO:0000313" key="2">
    <source>
        <dbReference type="EMBL" id="PAU67941.1"/>
    </source>
</evidence>
<dbReference type="Proteomes" id="UP000218399">
    <property type="component" value="Unassembled WGS sequence"/>
</dbReference>
<proteinExistence type="predicted"/>
<dbReference type="GO" id="GO:0016052">
    <property type="term" value="P:carbohydrate catabolic process"/>
    <property type="evidence" value="ECO:0007669"/>
    <property type="project" value="InterPro"/>
</dbReference>